<dbReference type="Gene3D" id="3.40.50.180">
    <property type="entry name" value="Methylesterase CheB, C-terminal domain"/>
    <property type="match status" value="1"/>
</dbReference>
<feature type="active site" evidence="3">
    <location>
        <position position="16"/>
    </location>
</feature>
<dbReference type="InterPro" id="IPR011006">
    <property type="entry name" value="CheY-like_superfamily"/>
</dbReference>
<evidence type="ECO:0000256" key="1">
    <source>
        <dbReference type="ARBA" id="ARBA00000085"/>
    </source>
</evidence>
<evidence type="ECO:0000259" key="7">
    <source>
        <dbReference type="PROSITE" id="PS50110"/>
    </source>
</evidence>
<comment type="caution">
    <text evidence="11">The sequence shown here is derived from an EMBL/GenBank/DDBJ whole genome shotgun (WGS) entry which is preliminary data.</text>
</comment>
<dbReference type="InterPro" id="IPR050903">
    <property type="entry name" value="Bact_Chemotaxis_MeTrfase"/>
</dbReference>
<dbReference type="InterPro" id="IPR000700">
    <property type="entry name" value="PAS-assoc_C"/>
</dbReference>
<evidence type="ECO:0000259" key="10">
    <source>
        <dbReference type="PROSITE" id="PS50123"/>
    </source>
</evidence>
<protein>
    <recommendedName>
        <fullName evidence="2">histidine kinase</fullName>
        <ecNumber evidence="2">2.7.13.3</ecNumber>
    </recommendedName>
</protein>
<dbReference type="Gene3D" id="3.40.50.2300">
    <property type="match status" value="1"/>
</dbReference>
<dbReference type="InterPro" id="IPR035909">
    <property type="entry name" value="CheB_C"/>
</dbReference>
<dbReference type="SUPFAM" id="SSF53335">
    <property type="entry name" value="S-adenosyl-L-methionine-dependent methyltransferases"/>
    <property type="match status" value="1"/>
</dbReference>
<feature type="active site" evidence="3">
    <location>
        <position position="43"/>
    </location>
</feature>
<dbReference type="Pfam" id="PF00072">
    <property type="entry name" value="Response_reg"/>
    <property type="match status" value="1"/>
</dbReference>
<feature type="domain" description="PAC" evidence="8">
    <location>
        <begin position="1048"/>
        <end position="1100"/>
    </location>
</feature>
<dbReference type="Pfam" id="PF13596">
    <property type="entry name" value="PAS_10"/>
    <property type="match status" value="1"/>
</dbReference>
<dbReference type="PROSITE" id="PS50123">
    <property type="entry name" value="CHER"/>
    <property type="match status" value="1"/>
</dbReference>
<dbReference type="InterPro" id="IPR000014">
    <property type="entry name" value="PAS"/>
</dbReference>
<feature type="active site" evidence="3">
    <location>
        <position position="135"/>
    </location>
</feature>
<evidence type="ECO:0000256" key="4">
    <source>
        <dbReference type="PROSITE-ProRule" id="PRU00169"/>
    </source>
</evidence>
<dbReference type="Pfam" id="PF13426">
    <property type="entry name" value="PAS_9"/>
    <property type="match status" value="1"/>
</dbReference>
<dbReference type="InterPro" id="IPR001610">
    <property type="entry name" value="PAC"/>
</dbReference>
<evidence type="ECO:0000256" key="5">
    <source>
        <dbReference type="SAM" id="Coils"/>
    </source>
</evidence>
<dbReference type="SUPFAM" id="SSF47384">
    <property type="entry name" value="Homodimeric domain of signal transducing histidine kinase"/>
    <property type="match status" value="1"/>
</dbReference>
<dbReference type="InterPro" id="IPR022642">
    <property type="entry name" value="CheR_C"/>
</dbReference>
<keyword evidence="12" id="KW-1185">Reference proteome</keyword>
<organism evidence="11 12">
    <name type="scientific">Postechiella marina</name>
    <dbReference type="NCBI Taxonomy" id="943941"/>
    <lineage>
        <taxon>Bacteria</taxon>
        <taxon>Pseudomonadati</taxon>
        <taxon>Bacteroidota</taxon>
        <taxon>Flavobacteriia</taxon>
        <taxon>Flavobacteriales</taxon>
        <taxon>Flavobacteriaceae</taxon>
        <taxon>Postechiella</taxon>
    </lineage>
</organism>
<dbReference type="Pfam" id="PF01339">
    <property type="entry name" value="CheB_methylest"/>
    <property type="match status" value="1"/>
</dbReference>
<dbReference type="PANTHER" id="PTHR24422">
    <property type="entry name" value="CHEMOTAXIS PROTEIN METHYLTRANSFERASE"/>
    <property type="match status" value="1"/>
</dbReference>
<dbReference type="InterPro" id="IPR005467">
    <property type="entry name" value="His_kinase_dom"/>
</dbReference>
<dbReference type="InterPro" id="IPR000780">
    <property type="entry name" value="CheR_MeTrfase"/>
</dbReference>
<dbReference type="PROSITE" id="PS50110">
    <property type="entry name" value="RESPONSE_REGULATORY"/>
    <property type="match status" value="1"/>
</dbReference>
<evidence type="ECO:0000259" key="6">
    <source>
        <dbReference type="PROSITE" id="PS50109"/>
    </source>
</evidence>
<dbReference type="SUPFAM" id="SSF55874">
    <property type="entry name" value="ATPase domain of HSP90 chaperone/DNA topoisomerase II/histidine kinase"/>
    <property type="match status" value="1"/>
</dbReference>
<evidence type="ECO:0000256" key="3">
    <source>
        <dbReference type="PROSITE-ProRule" id="PRU00050"/>
    </source>
</evidence>
<dbReference type="SUPFAM" id="SSF55785">
    <property type="entry name" value="PYP-like sensor domain (PAS domain)"/>
    <property type="match status" value="3"/>
</dbReference>
<keyword evidence="4" id="KW-0597">Phosphoprotein</keyword>
<dbReference type="InterPro" id="IPR035965">
    <property type="entry name" value="PAS-like_dom_sf"/>
</dbReference>
<dbReference type="NCBIfam" id="TIGR00229">
    <property type="entry name" value="sensory_box"/>
    <property type="match status" value="1"/>
</dbReference>
<dbReference type="Gene3D" id="3.30.565.10">
    <property type="entry name" value="Histidine kinase-like ATPase, C-terminal domain"/>
    <property type="match status" value="1"/>
</dbReference>
<dbReference type="PROSITE" id="PS50109">
    <property type="entry name" value="HIS_KIN"/>
    <property type="match status" value="1"/>
</dbReference>
<dbReference type="SUPFAM" id="SSF52172">
    <property type="entry name" value="CheY-like"/>
    <property type="match status" value="1"/>
</dbReference>
<dbReference type="Pfam" id="PF01739">
    <property type="entry name" value="CheR"/>
    <property type="match status" value="1"/>
</dbReference>
<proteinExistence type="predicted"/>
<dbReference type="CDD" id="cd17546">
    <property type="entry name" value="REC_hyHK_CKI1_RcsC-like"/>
    <property type="match status" value="1"/>
</dbReference>
<dbReference type="CDD" id="cd16434">
    <property type="entry name" value="CheB-CheR_fusion"/>
    <property type="match status" value="1"/>
</dbReference>
<accession>A0ABP8C3V2</accession>
<keyword evidence="3" id="KW-0378">Hydrolase</keyword>
<feature type="coiled-coil region" evidence="5">
    <location>
        <begin position="640"/>
        <end position="730"/>
    </location>
</feature>
<keyword evidence="5" id="KW-0175">Coiled coil</keyword>
<dbReference type="RefSeq" id="WP_344786973.1">
    <property type="nucleotide sequence ID" value="NZ_BAABCA010000002.1"/>
</dbReference>
<feature type="modified residue" description="4-aspartylphosphate" evidence="4">
    <location>
        <position position="1412"/>
    </location>
</feature>
<dbReference type="InterPro" id="IPR001789">
    <property type="entry name" value="Sig_transdc_resp-reg_receiver"/>
</dbReference>
<dbReference type="PROSITE" id="PS50113">
    <property type="entry name" value="PAC"/>
    <property type="match status" value="1"/>
</dbReference>
<dbReference type="Pfam" id="PF02518">
    <property type="entry name" value="HATPase_c"/>
    <property type="match status" value="1"/>
</dbReference>
<dbReference type="CDD" id="cd00082">
    <property type="entry name" value="HisKA"/>
    <property type="match status" value="1"/>
</dbReference>
<feature type="domain" description="Response regulatory" evidence="7">
    <location>
        <begin position="1362"/>
        <end position="1477"/>
    </location>
</feature>
<keyword evidence="3" id="KW-0145">Chemotaxis</keyword>
<evidence type="ECO:0000313" key="11">
    <source>
        <dbReference type="EMBL" id="GAA4233218.1"/>
    </source>
</evidence>
<dbReference type="Gene3D" id="3.30.450.20">
    <property type="entry name" value="PAS domain"/>
    <property type="match status" value="3"/>
</dbReference>
<dbReference type="InterPro" id="IPR013655">
    <property type="entry name" value="PAS_fold_3"/>
</dbReference>
<dbReference type="SMART" id="SM00387">
    <property type="entry name" value="HATPase_c"/>
    <property type="match status" value="1"/>
</dbReference>
<gene>
    <name evidence="11" type="ORF">GCM10022291_09700</name>
</gene>
<dbReference type="Gene3D" id="1.10.287.130">
    <property type="match status" value="1"/>
</dbReference>
<name>A0ABP8C3V2_9FLAO</name>
<dbReference type="PANTHER" id="PTHR24422:SF27">
    <property type="entry name" value="PROTEIN-GLUTAMATE O-METHYLTRANSFERASE"/>
    <property type="match status" value="1"/>
</dbReference>
<dbReference type="PROSITE" id="PS50122">
    <property type="entry name" value="CHEB"/>
    <property type="match status" value="1"/>
</dbReference>
<dbReference type="PRINTS" id="PR00996">
    <property type="entry name" value="CHERMTFRASE"/>
</dbReference>
<evidence type="ECO:0000259" key="8">
    <source>
        <dbReference type="PROSITE" id="PS50113"/>
    </source>
</evidence>
<dbReference type="Pfam" id="PF03705">
    <property type="entry name" value="CheR_N"/>
    <property type="match status" value="1"/>
</dbReference>
<dbReference type="SUPFAM" id="SSF52738">
    <property type="entry name" value="Methylesterase CheB, C-terminal domain"/>
    <property type="match status" value="1"/>
</dbReference>
<dbReference type="SMART" id="SM00448">
    <property type="entry name" value="REC"/>
    <property type="match status" value="1"/>
</dbReference>
<evidence type="ECO:0000259" key="9">
    <source>
        <dbReference type="PROSITE" id="PS50122"/>
    </source>
</evidence>
<feature type="domain" description="CheB-type methylesterase" evidence="9">
    <location>
        <begin position="4"/>
        <end position="183"/>
    </location>
</feature>
<dbReference type="InterPro" id="IPR022641">
    <property type="entry name" value="CheR_N"/>
</dbReference>
<dbReference type="InterPro" id="IPR036097">
    <property type="entry name" value="HisK_dim/P_sf"/>
</dbReference>
<feature type="domain" description="CheR-type methyltransferase" evidence="10">
    <location>
        <begin position="217"/>
        <end position="481"/>
    </location>
</feature>
<dbReference type="SMART" id="SM00138">
    <property type="entry name" value="MeTrc"/>
    <property type="match status" value="1"/>
</dbReference>
<dbReference type="EC" id="2.7.13.3" evidence="2"/>
<dbReference type="CDD" id="cd16922">
    <property type="entry name" value="HATPase_EvgS-ArcB-TorS-like"/>
    <property type="match status" value="1"/>
</dbReference>
<evidence type="ECO:0000313" key="12">
    <source>
        <dbReference type="Proteomes" id="UP001501496"/>
    </source>
</evidence>
<evidence type="ECO:0000256" key="2">
    <source>
        <dbReference type="ARBA" id="ARBA00012438"/>
    </source>
</evidence>
<sequence length="1478" mass="168877">MKSENSNLYVVGIGASAGGLDAIQTLFDHVPNNTGMAFIIIQHLSPDFKSLMPELLSKHTSMPIYKTEDKQVIEPNCIYLNHRNKNLHIKGNKLYLLDKGPKHNLNLPIDIFFHTLGEEHGERAIGIVLSGTGSDGSRGLYSIKEGGGTIVVQEPVSAQFDGMPNSAIMTNLADYILRPEKIAEIFCKTPNERLLLTDKNLDSTISEETLLNNVFTIIFKFSDIDFREYKKNTLIRRLEKRMSINNIDHLFDYVTFLSSNVEEKQALKEDFLIGVTRFFRDTEAFSILKTDVVPALCESKRNSETIRVWVPGCSTGEEVYSIAVLIDDYIKVHKLNLDFKIFATDIDPKALSIAGSGLYSVNIINEIEKKYLDKYFLKIGDKIQIIKRIRDKIVFSHHNLIKDPPFIRMDLISCRNLLIYFENNIQKKIILNFQFALNKFAYLFLGNSESLGVAAKYFKPIDVKWKVFQNITKTTRIPSQTNSLERVSTIIYKAPIANIKSPHLRTKESPELIFHKYLSKKFSPASIFIDKNFNILFIKGDAGKRLSHSEGVFQNNLLKIVNPDIARLIRSGVRRLETESQDVIIKDIENKTETESFSFDLKFHKPNIDDNLNGCYLIEFTNDRVIEDSNSIVVKNIDINEVSNQRLEDLENELKFVKTELQNVIEELETSNEELQSSNEELMASNEELQSTNEELQSVNEELYTVNSEMQEKNKELTNLSNDVTNLLDNTEIATLFLDTDLQIRKFTPALKDIFNLHESDYGRPISSFTSNFNEETRITILEDSKLVLEKLVTIEKQLRDKNGNYYLFRVSPFITADKIINGLVITLNNINKLKDTERELKTSEIRYKNLFLHLNEGFMHGEIITDNEGAPIDWVYIDANPAYEKLIGLKSKEFVNYRLLDVLPYINDDPTDWISTFGETAISGKEQSIKEYVTKDGKHYQVNLFSPAKGEFAATFADVTELKNKEQALVASQAELTRAQEITHVGSWYFDIHSSKVRWTKELYKIYGFDHTKPVPDYPEHEKLFTKDSWGLLSKAVETAGKTGEPYDLVLEMVRKNGEKGWLNTMGEAVKDANGNIIALKGAVQDVTQKKRYEEELIKAKKEAEIANIHKNYFLANMSHEIRTPMNGVIGFSELLRNDDLSKEERIKYLEIIDGSSKQLLNLIDDIIDVAKIESNEIKMIYKDCHISNLINNLEITYNQLKKAKNKEQVTIKAEIPEAHKDLVIITDSQRLQQVISNLLNNALKFSEKGVISFGYTIEHDNLKFFVKDQGMGIPKNKQKEIFERFKQVNYENNAKYGGTGLGLSICKGIVTLLGGYITVSSQLKKGTCFEFTIPLKLTKLKNVKRNNKVFAGKNFLKDKTILIAEDDTLIQLLFKIVLKKTGANVLFANTGKSAINLYQNHSNIDVVLLDIRMPEMNGLEAMDRLLEINPDVKIIMQTAYAMPEERENCFKRGCVGFLSKPVIKEELYEILDKWID</sequence>
<dbReference type="InterPro" id="IPR003594">
    <property type="entry name" value="HATPase_dom"/>
</dbReference>
<dbReference type="Pfam" id="PF08447">
    <property type="entry name" value="PAS_3"/>
    <property type="match status" value="1"/>
</dbReference>
<dbReference type="SMART" id="SM00388">
    <property type="entry name" value="HisKA"/>
    <property type="match status" value="1"/>
</dbReference>
<dbReference type="InterPro" id="IPR003661">
    <property type="entry name" value="HisK_dim/P_dom"/>
</dbReference>
<dbReference type="InterPro" id="IPR036890">
    <property type="entry name" value="HATPase_C_sf"/>
</dbReference>
<dbReference type="InterPro" id="IPR000673">
    <property type="entry name" value="Sig_transdc_resp-reg_Me-estase"/>
</dbReference>
<dbReference type="InterPro" id="IPR029063">
    <property type="entry name" value="SAM-dependent_MTases_sf"/>
</dbReference>
<dbReference type="EMBL" id="BAABCA010000002">
    <property type="protein sequence ID" value="GAA4233218.1"/>
    <property type="molecule type" value="Genomic_DNA"/>
</dbReference>
<feature type="domain" description="Histidine kinase" evidence="6">
    <location>
        <begin position="1118"/>
        <end position="1339"/>
    </location>
</feature>
<dbReference type="Pfam" id="PF00512">
    <property type="entry name" value="HisKA"/>
    <property type="match status" value="1"/>
</dbReference>
<dbReference type="SMART" id="SM00086">
    <property type="entry name" value="PAC"/>
    <property type="match status" value="2"/>
</dbReference>
<comment type="catalytic activity">
    <reaction evidence="1">
        <text>ATP + protein L-histidine = ADP + protein N-phospho-L-histidine.</text>
        <dbReference type="EC" id="2.7.13.3"/>
    </reaction>
</comment>
<reference evidence="12" key="1">
    <citation type="journal article" date="2019" name="Int. J. Syst. Evol. Microbiol.">
        <title>The Global Catalogue of Microorganisms (GCM) 10K type strain sequencing project: providing services to taxonomists for standard genome sequencing and annotation.</title>
        <authorList>
            <consortium name="The Broad Institute Genomics Platform"/>
            <consortium name="The Broad Institute Genome Sequencing Center for Infectious Disease"/>
            <person name="Wu L."/>
            <person name="Ma J."/>
        </authorList>
    </citation>
    <scope>NUCLEOTIDE SEQUENCE [LARGE SCALE GENOMIC DNA]</scope>
    <source>
        <strain evidence="12">JCM 17630</strain>
    </source>
</reference>
<dbReference type="SUPFAM" id="SSF47757">
    <property type="entry name" value="Chemotaxis receptor methyltransferase CheR, N-terminal domain"/>
    <property type="match status" value="1"/>
</dbReference>
<dbReference type="Gene3D" id="3.40.50.150">
    <property type="entry name" value="Vaccinia Virus protein VP39"/>
    <property type="match status" value="1"/>
</dbReference>
<dbReference type="Proteomes" id="UP001501496">
    <property type="component" value="Unassembled WGS sequence"/>
</dbReference>